<evidence type="ECO:0000256" key="1">
    <source>
        <dbReference type="SAM" id="SignalP"/>
    </source>
</evidence>
<reference evidence="3 4" key="1">
    <citation type="submission" date="2020-04" db="EMBL/GenBank/DDBJ databases">
        <title>Luteolibacter sp. G-1-1-1 isolated from soil.</title>
        <authorList>
            <person name="Dahal R.H."/>
        </authorList>
    </citation>
    <scope>NUCLEOTIDE SEQUENCE [LARGE SCALE GENOMIC DNA]</scope>
    <source>
        <strain evidence="3 4">G-1-1-1</strain>
    </source>
</reference>
<dbReference type="InterPro" id="IPR029062">
    <property type="entry name" value="Class_I_gatase-like"/>
</dbReference>
<keyword evidence="4" id="KW-1185">Reference proteome</keyword>
<dbReference type="InterPro" id="IPR029010">
    <property type="entry name" value="ThuA-like"/>
</dbReference>
<protein>
    <submittedName>
        <fullName evidence="3">ThuA domain-containing protein</fullName>
    </submittedName>
</protein>
<sequence length="307" mass="34042">MKPTLFLPLASAAAAFFLVAASNDSEQPPPGAADKIAEALPSEPYAKPAKARKVLIFSKTAGFRHESIATGKVALTELGKKTGAFETVISDDLSNFEPKTIDQFDAIVFLSTTMNPFAPSGDELKAMDDKAKKDAEKKVERLQKSLMAFVKGGKGFVGIHAATDTFYDWSDYGDMIGGYFDGHPWGAGTQVSIKVEPGQEKHPLVAMFDGQNVDFKEEIYQLKAPYDSKKVHMLLRLDPEKSDMNVQGLKREDKDWGVAWARSWGKGRVFYCSLGHNHDMYWNPKVLRHYLAGIQWALGDFKVKVDK</sequence>
<organism evidence="3 4">
    <name type="scientific">Luteolibacter luteus</name>
    <dbReference type="NCBI Taxonomy" id="2728835"/>
    <lineage>
        <taxon>Bacteria</taxon>
        <taxon>Pseudomonadati</taxon>
        <taxon>Verrucomicrobiota</taxon>
        <taxon>Verrucomicrobiia</taxon>
        <taxon>Verrucomicrobiales</taxon>
        <taxon>Verrucomicrobiaceae</taxon>
        <taxon>Luteolibacter</taxon>
    </lineage>
</organism>
<dbReference type="PANTHER" id="PTHR40469">
    <property type="entry name" value="SECRETED GLYCOSYL HYDROLASE"/>
    <property type="match status" value="1"/>
</dbReference>
<evidence type="ECO:0000259" key="2">
    <source>
        <dbReference type="Pfam" id="PF06283"/>
    </source>
</evidence>
<dbReference type="SUPFAM" id="SSF52317">
    <property type="entry name" value="Class I glutamine amidotransferase-like"/>
    <property type="match status" value="1"/>
</dbReference>
<dbReference type="Proteomes" id="UP000501812">
    <property type="component" value="Chromosome"/>
</dbReference>
<dbReference type="EMBL" id="CP051774">
    <property type="protein sequence ID" value="QJE98511.1"/>
    <property type="molecule type" value="Genomic_DNA"/>
</dbReference>
<gene>
    <name evidence="3" type="ORF">HHL09_22895</name>
</gene>
<dbReference type="Gene3D" id="3.40.50.880">
    <property type="match status" value="1"/>
</dbReference>
<keyword evidence="1" id="KW-0732">Signal</keyword>
<feature type="chain" id="PRO_5032949734" evidence="1">
    <location>
        <begin position="21"/>
        <end position="307"/>
    </location>
</feature>
<dbReference type="PANTHER" id="PTHR40469:SF2">
    <property type="entry name" value="GALACTOSE-BINDING DOMAIN-LIKE SUPERFAMILY PROTEIN"/>
    <property type="match status" value="1"/>
</dbReference>
<dbReference type="AlphaFoldDB" id="A0A858RPG8"/>
<feature type="signal peptide" evidence="1">
    <location>
        <begin position="1"/>
        <end position="20"/>
    </location>
</feature>
<feature type="domain" description="ThuA-like" evidence="2">
    <location>
        <begin position="53"/>
        <end position="297"/>
    </location>
</feature>
<dbReference type="RefSeq" id="WP_169456998.1">
    <property type="nucleotide sequence ID" value="NZ_CP051774.1"/>
</dbReference>
<dbReference type="Pfam" id="PF06283">
    <property type="entry name" value="ThuA"/>
    <property type="match status" value="1"/>
</dbReference>
<proteinExistence type="predicted"/>
<evidence type="ECO:0000313" key="3">
    <source>
        <dbReference type="EMBL" id="QJE98511.1"/>
    </source>
</evidence>
<dbReference type="KEGG" id="luo:HHL09_22895"/>
<evidence type="ECO:0000313" key="4">
    <source>
        <dbReference type="Proteomes" id="UP000501812"/>
    </source>
</evidence>
<accession>A0A858RPG8</accession>
<name>A0A858RPG8_9BACT</name>